<evidence type="ECO:0000313" key="1">
    <source>
        <dbReference type="EMBL" id="EDL77503.1"/>
    </source>
</evidence>
<accession>A6I274</accession>
<reference evidence="1 2" key="1">
    <citation type="submission" date="2005-09" db="EMBL/GenBank/DDBJ databases">
        <authorList>
            <person name="Mural R.J."/>
            <person name="Li P.W."/>
            <person name="Adams M.D."/>
            <person name="Amanatides P.G."/>
            <person name="Baden-Tillson H."/>
            <person name="Barnstead M."/>
            <person name="Chin S.H."/>
            <person name="Dew I."/>
            <person name="Evans C.A."/>
            <person name="Ferriera S."/>
            <person name="Flanigan M."/>
            <person name="Fosler C."/>
            <person name="Glodek A."/>
            <person name="Gu Z."/>
            <person name="Holt R.A."/>
            <person name="Jennings D."/>
            <person name="Kraft C.L."/>
            <person name="Lu F."/>
            <person name="Nguyen T."/>
            <person name="Nusskern D.R."/>
            <person name="Pfannkoch C.M."/>
            <person name="Sitter C."/>
            <person name="Sutton G.G."/>
            <person name="Venter J.C."/>
            <person name="Wang Z."/>
            <person name="Woodage T."/>
            <person name="Zheng X.H."/>
            <person name="Zhong F."/>
        </authorList>
    </citation>
    <scope>NUCLEOTIDE SEQUENCE [LARGE SCALE GENOMIC DNA]</scope>
    <source>
        <strain>BN</strain>
        <strain evidence="2">Sprague-Dawley</strain>
    </source>
</reference>
<dbReference type="EMBL" id="CH473954">
    <property type="protein sequence ID" value="EDL77503.1"/>
    <property type="molecule type" value="Genomic_DNA"/>
</dbReference>
<proteinExistence type="predicted"/>
<dbReference type="AlphaFoldDB" id="A6I274"/>
<evidence type="ECO:0000313" key="2">
    <source>
        <dbReference type="Proteomes" id="UP000234681"/>
    </source>
</evidence>
<gene>
    <name evidence="1" type="ORF">rCG_25353</name>
</gene>
<dbReference type="Proteomes" id="UP000234681">
    <property type="component" value="Chromosome 8"/>
</dbReference>
<sequence length="57" mass="6578">MGNWYSFCTQIMTKVQQLSLKSSTAEGWLLKSNNLVGDKPLRPRWQSHLSCPYQCTD</sequence>
<organism evidence="1 2">
    <name type="scientific">Rattus norvegicus</name>
    <name type="common">Rat</name>
    <dbReference type="NCBI Taxonomy" id="10116"/>
    <lineage>
        <taxon>Eukaryota</taxon>
        <taxon>Metazoa</taxon>
        <taxon>Chordata</taxon>
        <taxon>Craniata</taxon>
        <taxon>Vertebrata</taxon>
        <taxon>Euteleostomi</taxon>
        <taxon>Mammalia</taxon>
        <taxon>Eutheria</taxon>
        <taxon>Euarchontoglires</taxon>
        <taxon>Glires</taxon>
        <taxon>Rodentia</taxon>
        <taxon>Myomorpha</taxon>
        <taxon>Muroidea</taxon>
        <taxon>Muridae</taxon>
        <taxon>Murinae</taxon>
        <taxon>Rattus</taxon>
    </lineage>
</organism>
<protein>
    <submittedName>
        <fullName evidence="1">RCG25353</fullName>
    </submittedName>
</protein>
<name>A6I274_RAT</name>